<evidence type="ECO:0008006" key="4">
    <source>
        <dbReference type="Google" id="ProtNLM"/>
    </source>
</evidence>
<organism evidence="2 3">
    <name type="scientific">Lacrimispora algidixylanolytica</name>
    <dbReference type="NCBI Taxonomy" id="94868"/>
    <lineage>
        <taxon>Bacteria</taxon>
        <taxon>Bacillati</taxon>
        <taxon>Bacillota</taxon>
        <taxon>Clostridia</taxon>
        <taxon>Lachnospirales</taxon>
        <taxon>Lachnospiraceae</taxon>
        <taxon>Lacrimispora</taxon>
    </lineage>
</organism>
<keyword evidence="1" id="KW-0472">Membrane</keyword>
<keyword evidence="3" id="KW-1185">Reference proteome</keyword>
<dbReference type="AlphaFoldDB" id="A0A419SZT7"/>
<accession>A0A419SZT7</accession>
<feature type="transmembrane region" description="Helical" evidence="1">
    <location>
        <begin position="7"/>
        <end position="26"/>
    </location>
</feature>
<evidence type="ECO:0000313" key="2">
    <source>
        <dbReference type="EMBL" id="RKD30804.1"/>
    </source>
</evidence>
<feature type="transmembrane region" description="Helical" evidence="1">
    <location>
        <begin position="38"/>
        <end position="59"/>
    </location>
</feature>
<evidence type="ECO:0000256" key="1">
    <source>
        <dbReference type="SAM" id="Phobius"/>
    </source>
</evidence>
<comment type="caution">
    <text evidence="2">The sequence shown here is derived from an EMBL/GenBank/DDBJ whole genome shotgun (WGS) entry which is preliminary data.</text>
</comment>
<gene>
    <name evidence="2" type="ORF">BET01_05675</name>
</gene>
<evidence type="ECO:0000313" key="3">
    <source>
        <dbReference type="Proteomes" id="UP000284277"/>
    </source>
</evidence>
<dbReference type="EMBL" id="MCIA01000030">
    <property type="protein sequence ID" value="RKD30804.1"/>
    <property type="molecule type" value="Genomic_DNA"/>
</dbReference>
<reference evidence="2 3" key="1">
    <citation type="submission" date="2016-08" db="EMBL/GenBank/DDBJ databases">
        <title>A new outlook on sporulation: Clostridium algidixylanolyticum.</title>
        <authorList>
            <person name="Poppleton D.I."/>
            <person name="Gribaldo S."/>
        </authorList>
    </citation>
    <scope>NUCLEOTIDE SEQUENCE [LARGE SCALE GENOMIC DNA]</scope>
    <source>
        <strain evidence="2 3">SPL73</strain>
    </source>
</reference>
<proteinExistence type="predicted"/>
<feature type="transmembrane region" description="Helical" evidence="1">
    <location>
        <begin position="66"/>
        <end position="85"/>
    </location>
</feature>
<dbReference type="OrthoDB" id="1909926at2"/>
<feature type="transmembrane region" description="Helical" evidence="1">
    <location>
        <begin position="91"/>
        <end position="110"/>
    </location>
</feature>
<protein>
    <recommendedName>
        <fullName evidence="4">DUF3021 domain-containing protein</fullName>
    </recommendedName>
</protein>
<dbReference type="Proteomes" id="UP000284277">
    <property type="component" value="Unassembled WGS sequence"/>
</dbReference>
<keyword evidence="1" id="KW-1133">Transmembrane helix</keyword>
<sequence length="132" mass="15744">MRSKIKKIFQLTAMVFTVIIMMQLLLGNELNNVILCEYMVSALLAAMLKHIFFTGLMFDSSVWSQLLYLFIVWLIVITCNFLFHWDMSRTSIYTSPFLVTIIYLVLRLFNYQLEKTEVKKMNELLKRKRENK</sequence>
<name>A0A419SZT7_9FIRM</name>
<dbReference type="RefSeq" id="WP_120197594.1">
    <property type="nucleotide sequence ID" value="NZ_MCIA01000030.1"/>
</dbReference>
<keyword evidence="1" id="KW-0812">Transmembrane</keyword>